<organism evidence="5 6">
    <name type="scientific">Aureibacillus halotolerans</name>
    <dbReference type="NCBI Taxonomy" id="1508390"/>
    <lineage>
        <taxon>Bacteria</taxon>
        <taxon>Bacillati</taxon>
        <taxon>Bacillota</taxon>
        <taxon>Bacilli</taxon>
        <taxon>Bacillales</taxon>
        <taxon>Bacillaceae</taxon>
        <taxon>Aureibacillus</taxon>
    </lineage>
</organism>
<dbReference type="InterPro" id="IPR037523">
    <property type="entry name" value="VOC_core"/>
</dbReference>
<proteinExistence type="inferred from homology"/>
<comment type="similarity">
    <text evidence="1">Belongs to the bleomycin resistance protein family.</text>
</comment>
<dbReference type="RefSeq" id="WP_133578782.1">
    <property type="nucleotide sequence ID" value="NZ_SNYJ01000001.1"/>
</dbReference>
<dbReference type="PROSITE" id="PS51819">
    <property type="entry name" value="VOC"/>
    <property type="match status" value="1"/>
</dbReference>
<name>A0A4R6UIG6_9BACI</name>
<sequence>MNAPIPILRFFDEELTKHFYCDFLGFTVDWTHRFEEDFPLYMQVSKDKCILHLSEHYGDSSPGAALRIEVGNIETFQKQLLAQQASFARPGLEDGPAGGKECTVTDPAYNRLVFYENKN</sequence>
<dbReference type="InterPro" id="IPR029068">
    <property type="entry name" value="Glyas_Bleomycin-R_OHBP_Dase"/>
</dbReference>
<dbReference type="Gene3D" id="3.10.180.10">
    <property type="entry name" value="2,3-Dihydroxybiphenyl 1,2-Dioxygenase, domain 1"/>
    <property type="match status" value="1"/>
</dbReference>
<evidence type="ECO:0000259" key="4">
    <source>
        <dbReference type="PROSITE" id="PS51819"/>
    </source>
</evidence>
<evidence type="ECO:0000256" key="1">
    <source>
        <dbReference type="ARBA" id="ARBA00011051"/>
    </source>
</evidence>
<dbReference type="OrthoDB" id="9803104at2"/>
<gene>
    <name evidence="5" type="ORF">EV213_101395</name>
</gene>
<reference evidence="5 6" key="1">
    <citation type="submission" date="2019-03" db="EMBL/GenBank/DDBJ databases">
        <title>Genomic Encyclopedia of Type Strains, Phase IV (KMG-IV): sequencing the most valuable type-strain genomes for metagenomic binning, comparative biology and taxonomic classification.</title>
        <authorList>
            <person name="Goeker M."/>
        </authorList>
    </citation>
    <scope>NUCLEOTIDE SEQUENCE [LARGE SCALE GENOMIC DNA]</scope>
    <source>
        <strain evidence="5 6">DSM 28697</strain>
    </source>
</reference>
<accession>A0A4R6UIG6</accession>
<evidence type="ECO:0000256" key="2">
    <source>
        <dbReference type="ARBA" id="ARBA00021572"/>
    </source>
</evidence>
<dbReference type="Pfam" id="PF19581">
    <property type="entry name" value="Glyoxalase_7"/>
    <property type="match status" value="1"/>
</dbReference>
<keyword evidence="3" id="KW-0046">Antibiotic resistance</keyword>
<comment type="caution">
    <text evidence="5">The sequence shown here is derived from an EMBL/GenBank/DDBJ whole genome shotgun (WGS) entry which is preliminary data.</text>
</comment>
<evidence type="ECO:0000313" key="5">
    <source>
        <dbReference type="EMBL" id="TDQ42964.1"/>
    </source>
</evidence>
<evidence type="ECO:0000313" key="6">
    <source>
        <dbReference type="Proteomes" id="UP000295632"/>
    </source>
</evidence>
<dbReference type="InterPro" id="IPR000335">
    <property type="entry name" value="Bleomycin-R"/>
</dbReference>
<feature type="domain" description="VOC" evidence="4">
    <location>
        <begin position="1"/>
        <end position="117"/>
    </location>
</feature>
<dbReference type="AlphaFoldDB" id="A0A4R6UIG6"/>
<dbReference type="SUPFAM" id="SSF54593">
    <property type="entry name" value="Glyoxalase/Bleomycin resistance protein/Dihydroxybiphenyl dioxygenase"/>
    <property type="match status" value="1"/>
</dbReference>
<keyword evidence="6" id="KW-1185">Reference proteome</keyword>
<dbReference type="GO" id="GO:0046677">
    <property type="term" value="P:response to antibiotic"/>
    <property type="evidence" value="ECO:0007669"/>
    <property type="project" value="UniProtKB-KW"/>
</dbReference>
<evidence type="ECO:0000256" key="3">
    <source>
        <dbReference type="ARBA" id="ARBA00023251"/>
    </source>
</evidence>
<dbReference type="EMBL" id="SNYJ01000001">
    <property type="protein sequence ID" value="TDQ42964.1"/>
    <property type="molecule type" value="Genomic_DNA"/>
</dbReference>
<protein>
    <recommendedName>
        <fullName evidence="2">Bleomycin resistance protein</fullName>
    </recommendedName>
</protein>
<dbReference type="Proteomes" id="UP000295632">
    <property type="component" value="Unassembled WGS sequence"/>
</dbReference>